<dbReference type="AlphaFoldDB" id="A0AAU7D1G2"/>
<dbReference type="SUPFAM" id="SSF48452">
    <property type="entry name" value="TPR-like"/>
    <property type="match status" value="1"/>
</dbReference>
<dbReference type="InterPro" id="IPR013517">
    <property type="entry name" value="FG-GAP"/>
</dbReference>
<evidence type="ECO:0000256" key="1">
    <source>
        <dbReference type="ARBA" id="ARBA00022729"/>
    </source>
</evidence>
<dbReference type="PANTHER" id="PTHR44103">
    <property type="entry name" value="PROPROTEIN CONVERTASE P"/>
    <property type="match status" value="1"/>
</dbReference>
<protein>
    <submittedName>
        <fullName evidence="4">FG-GAP-like repeat-containing protein</fullName>
    </submittedName>
</protein>
<dbReference type="PANTHER" id="PTHR44103:SF1">
    <property type="entry name" value="PROPROTEIN CONVERTASE P"/>
    <property type="match status" value="1"/>
</dbReference>
<dbReference type="RefSeq" id="WP_348268872.1">
    <property type="nucleotide sequence ID" value="NZ_CP121194.1"/>
</dbReference>
<proteinExistence type="predicted"/>
<dbReference type="Pfam" id="PF13517">
    <property type="entry name" value="FG-GAP_3"/>
    <property type="match status" value="1"/>
</dbReference>
<keyword evidence="2" id="KW-0802">TPR repeat</keyword>
<dbReference type="SUPFAM" id="SSF69318">
    <property type="entry name" value="Integrin alpha N-terminal domain"/>
    <property type="match status" value="1"/>
</dbReference>
<dbReference type="PROSITE" id="PS50005">
    <property type="entry name" value="TPR"/>
    <property type="match status" value="2"/>
</dbReference>
<keyword evidence="1" id="KW-0732">Signal</keyword>
<dbReference type="SMART" id="SM00028">
    <property type="entry name" value="TPR"/>
    <property type="match status" value="2"/>
</dbReference>
<dbReference type="Pfam" id="PF07593">
    <property type="entry name" value="UnbV_ASPIC"/>
    <property type="match status" value="1"/>
</dbReference>
<reference evidence="4" key="1">
    <citation type="submission" date="2023-03" db="EMBL/GenBank/DDBJ databases">
        <title>Edaphobacter sp.</title>
        <authorList>
            <person name="Huber K.J."/>
            <person name="Papendorf J."/>
            <person name="Pilke C."/>
            <person name="Bunk B."/>
            <person name="Sproeer C."/>
            <person name="Pester M."/>
        </authorList>
    </citation>
    <scope>NUCLEOTIDE SEQUENCE</scope>
    <source>
        <strain evidence="4">DSM 109919</strain>
    </source>
</reference>
<evidence type="ECO:0000256" key="2">
    <source>
        <dbReference type="PROSITE-ProRule" id="PRU00339"/>
    </source>
</evidence>
<dbReference type="Gene3D" id="1.25.40.10">
    <property type="entry name" value="Tetratricopeptide repeat domain"/>
    <property type="match status" value="1"/>
</dbReference>
<dbReference type="InterPro" id="IPR019734">
    <property type="entry name" value="TPR_rpt"/>
</dbReference>
<feature type="repeat" description="TPR" evidence="2">
    <location>
        <begin position="90"/>
        <end position="123"/>
    </location>
</feature>
<organism evidence="4">
    <name type="scientific">Edaphobacter paludis</name>
    <dbReference type="NCBI Taxonomy" id="3035702"/>
    <lineage>
        <taxon>Bacteria</taxon>
        <taxon>Pseudomonadati</taxon>
        <taxon>Acidobacteriota</taxon>
        <taxon>Terriglobia</taxon>
        <taxon>Terriglobales</taxon>
        <taxon>Acidobacteriaceae</taxon>
        <taxon>Edaphobacter</taxon>
    </lineage>
</organism>
<gene>
    <name evidence="4" type="ORF">P4G45_06570</name>
</gene>
<name>A0AAU7D1G2_9BACT</name>
<dbReference type="KEGG" id="epl:P4G45_06570"/>
<dbReference type="InterPro" id="IPR028994">
    <property type="entry name" value="Integrin_alpha_N"/>
</dbReference>
<dbReference type="EMBL" id="CP121194">
    <property type="protein sequence ID" value="XBH11380.1"/>
    <property type="molecule type" value="Genomic_DNA"/>
</dbReference>
<feature type="repeat" description="TPR" evidence="2">
    <location>
        <begin position="124"/>
        <end position="157"/>
    </location>
</feature>
<dbReference type="InterPro" id="IPR011519">
    <property type="entry name" value="UnbV_ASPIC"/>
</dbReference>
<evidence type="ECO:0000313" key="4">
    <source>
        <dbReference type="EMBL" id="XBH11380.1"/>
    </source>
</evidence>
<feature type="domain" description="ASPIC/UnbV" evidence="3">
    <location>
        <begin position="699"/>
        <end position="735"/>
    </location>
</feature>
<sequence>MRTLVPDVAVVNKQHTRTHRYRQLVANVLMAGIFFTVGCHSGGRLPDKSSQTYSDFVSSFYVGLAALQVGDDVRADSSLAQATKLVPAEPAAWANWGILALRQRNFDVAAQRLDRARSLAPKDDRIYYLLGLLESNRGDSAKAIVNLQTAIKLNPANLRATYQLASEVERQGGATSEVDFERLIQQILVANPNNLAALVDLSRIAAKRGDAAMLHATIDKIAAQSGAWPSDVRQQLLSLQAAASGPDPKSAATRSIFLRNVLMQVPEFRQSLSAIKPQPGEEAEPFAHFLRLESPTFKPAPADEGMTFVSQPLTKIPSDNSDKWSWIGAISLNGTGAPTIAVANGHQVRLATGATFAFPGGKAAVKPTPEGVLPVDFNYDFKTDVVLTGAGGLRFMRQDTPQTFVDVTSQTKLPRSVTDGSYTGAWGVDIEADGDLDIVVGAPTGLPLVLRNNGDGTFLAMHPFADISGVRQFTWADLNGDGNPDAALIDGAGQLHVFINERSGKFREQVLPSGFSAVSAIAVADVNHEGPLGLIAVRKSGTIDSLVVKADDRGWTVDELANILDAASYLAEDVRLRVADLDNNGAFDLLLSPIAAAHSPLIWLQGEDGKFQSAGKPLDAAMVFGAADLKGNGRIDLLEISPEGQPVEAVNQGTKQYHWQTIRPRAHQATGDQRINSFGIGGEIEIRSGLAVQKQEISGPELHFGLGEQKDVDVARIIWPNGSVRAEFALKADQEFVAEQRLKGSCPFLFAYNGKDMAFVKDSVPWGSAIGLRIDSQGTARIDATQEWYKIGRNELVPQDGYYDLRVTGELWETYYYDYLALMTVDHPAGTEIFTDERFAVPPVKLAITAVATPQPVKRAVDDNGHDVTAILRTLDGKYLDNFGRGQYQGVTRDHYVELDLGESAPKNGPLWLIAKGWLHPSDSSLNVAMSQGQHEQPKPLSLEVPDGHGGWKVARANLGFPAGRKKICLIDLANVFVPGTARRVRLRTNLEIYWDSIEWAKGLPDTPLKIERLTPSMANLHYRGYSVIHQANASSPEIPDYSHLMSTTQIWRDLAGYYTRYGDVRKLLDSVDDRYVIMNAGDEMSLRFAAPAAPPEGWVRDYVLAGDGWIKDGDYNSSYSQTVLPYPHHARKEYDTPPGKLEDDWEYRHHKEDWQTYQTRYVTPRIFEEALRNEVAK</sequence>
<dbReference type="InterPro" id="IPR011990">
    <property type="entry name" value="TPR-like_helical_dom_sf"/>
</dbReference>
<accession>A0AAU7D1G2</accession>
<evidence type="ECO:0000259" key="3">
    <source>
        <dbReference type="Pfam" id="PF07593"/>
    </source>
</evidence>